<dbReference type="GO" id="GO:0044611">
    <property type="term" value="C:nuclear pore inner ring"/>
    <property type="evidence" value="ECO:0007669"/>
    <property type="project" value="TreeGrafter"/>
</dbReference>
<evidence type="ECO:0000313" key="6">
    <source>
        <dbReference type="EMBL" id="KAG7447243.1"/>
    </source>
</evidence>
<dbReference type="GO" id="GO:0017056">
    <property type="term" value="F:structural constituent of nuclear pore"/>
    <property type="evidence" value="ECO:0007669"/>
    <property type="project" value="TreeGrafter"/>
</dbReference>
<dbReference type="Pfam" id="PF11894">
    <property type="entry name" value="Nup192"/>
    <property type="match status" value="1"/>
</dbReference>
<feature type="region of interest" description="Disordered" evidence="5">
    <location>
        <begin position="442"/>
        <end position="464"/>
    </location>
</feature>
<feature type="compositionally biased region" description="Polar residues" evidence="5">
    <location>
        <begin position="454"/>
        <end position="464"/>
    </location>
</feature>
<dbReference type="RefSeq" id="XP_043040743.1">
    <property type="nucleotide sequence ID" value="XM_043186060.1"/>
</dbReference>
<keyword evidence="3" id="KW-0813">Transport</keyword>
<dbReference type="OrthoDB" id="2019644at2759"/>
<evidence type="ECO:0000256" key="3">
    <source>
        <dbReference type="ARBA" id="ARBA00022448"/>
    </source>
</evidence>
<comment type="similarity">
    <text evidence="2">Belongs to the NUP186/NUP192/NUP205 family.</text>
</comment>
<name>A0A9P8ATA6_9AGAR</name>
<keyword evidence="7" id="KW-1185">Reference proteome</keyword>
<evidence type="ECO:0000313" key="7">
    <source>
        <dbReference type="Proteomes" id="UP000812287"/>
    </source>
</evidence>
<protein>
    <recommendedName>
        <fullName evidence="8">Nucleoporin</fullName>
    </recommendedName>
</protein>
<comment type="caution">
    <text evidence="6">The sequence shown here is derived from an EMBL/GenBank/DDBJ whole genome shotgun (WGS) entry which is preliminary data.</text>
</comment>
<dbReference type="GO" id="GO:0006999">
    <property type="term" value="P:nuclear pore organization"/>
    <property type="evidence" value="ECO:0007669"/>
    <property type="project" value="TreeGrafter"/>
</dbReference>
<evidence type="ECO:0008006" key="8">
    <source>
        <dbReference type="Google" id="ProtNLM"/>
    </source>
</evidence>
<sequence length="2097" mass="232584">MESISRLRQALFDTLSGKKVAHGGQVLLDELMVAKPRLLKLFDVGARNQQEQKEVESGKALINGKQVAVNTEFARQVIFLSQQLDCSERYIAGLLQKVVAENPNVGPVDSIELAISEYHQRRRHLVDSLRYIYEAIIAETPDATLVYSQIHRFVREELQGIGSEGIGIEESLTLKIITEFRALETALSKTDAARKSARSNTIAPSAQGTGSLGADILNARYESLKYERRYLAATLHIMARLGFLPPSGIMRVVEWLFSNPNHPITYYMLATILAAFDPADPKSFGAHLRNGIANDAVTVSYMKQKLGPSTIWKEPGLKATVLLKWTLFLTDFRHRNPNIEHQDGFKTDQLESQIWNAVQGDCFAYLSAAIIHLERKQGSTSVPSLLNSITLSAEQVEQRDIPADDFKPAVLDAFETLIRSLLTHASSELRKIKQRQEDVVLSSARTDRTRGNHSRFSTAAPESTASPRTDIGMLYSLIGILYSCLPAESALQFWGSGPSVDSTHTSYMEYLESTAGKLPAFLQWAVWSTPVHDTTMMMTLYDMLAGLAKGQQSSELAYNFLARGGGEVIQGSTLPSSSTSGSTLSWATVFDVLDTWASSANTTRTQPVQPLGQSLFGVPPPMPPPQPAQQPVVSPKDVLLAQSFLRLLSTVVTFSIPVRIAISSHVHFRAIPTLVSLLPLSIPLELKGALFEALSAFCHPGAGPAGVEICRAVWTMMERLEVINVRAGLQVGFRAGLLPTKGVEVELEEIEAAHGLYPATIPFLKLLSTLIHTARRVSLKDRILESETLGTIPETLGQPYRLPGIGPFVAFVVDNVFAKIPMREYLRPTDRWKMNDLCLCFIERCLASFDLESLLAAAENGQLKGDALIPLLIHPGYDVMSRMLTSSGLQRSILSYLVEGVEGFDKGFAGEEHFFASTIVRVLRIVQRVLEIQDIFLDVLIPLLSDFEGASAVGTIHHRSHFTKFDQSLSFGPQYVPALASYVAYLAYPELVLLSVRIISILSSSTSLPNLAILIEQSDNSERILAGFMKILETESTEDVIVAEAVTEQTTGAGAPDMDESADLSQATRLSVLELLIQNTQSTQSHPNIAYFLLFGSTKKDQQVQDPHALGAQKTCVNVILDLLNAGVPRLKGKGKDRDLAPFATPMFIRLPALAERCYRIIYQLSADQSTAEFTMRYLRTREDFFARHLAAVPSQAPEVLADPFIEVLYGDGSRVTSTVSSFSSFLRSRSWIFDLVALELHVLSNKSNQKGVAELLSILFGSEPIYDNRADWEDEMLRTFHEVGQSHMRVIEFLQSLAFDWTDSLTVEHIELKFLGQLNLHACTRKDVSGCEVIDRSALLMLLNTARRALYSRSAVMAAPDAKQLAFESAYVLESCAVENHRREIVHAAATGFESWRRMLDMTLTRCFHRLPHDHRENMLFDLLHVLPSIIRTSDLQESTAVLLAEMTLSAITKLREDRHHQVILQTVAGDHETSSLPAERLYAILTNILDCILENSHVEFVRGNLYASIVNYVHLISSGKPQLRHPSSLSLSMSASLSSSLSASTRDNFLGDSVSLKPSQTGSLTSPIQVNSLSLMKGHLERIVTMISRDAIDGTEVWKTVAFMLLTSLCQLSAAEKQNSVLSCLVRNGILSNFVHGVAESDLLLQSVLKPDPDDLNALYVYESKMSLFIRIAQSRIGAERLLEANVVTVLAQSDFLDARPEGDQAFIDQDSFLPSAVQRYHQLFMPALELVNAVVAVLGSKHSSASNQALDFLSKHSPTIVILLKNEIDDISLSLLEEIHLLVTLCTNVLPLVPKTELASTNSGFGAIHSAMLSLSTRCLGTGRWTQDVRPITDAEMLSASVLSSGFSSETRFDVNVRQKERLLRKALVAYIGSASEYTEPEINVLFSPITTVPRLDDRGSHFIATLPTLGDAIEALNVVYNDLAETLKQISDISAELAMKDHIGVENIEEVVRSSDAVIVRDLDIAQKRSFICRELERMRDGLQDDIKTEIHTTEMILLLLWRHMLFYCDETRTKSSEKAYAIRLLSMPDPQTFRQDIGNKLRPVLQRLKSLVLGSNMMDNEWRDNQTYIEIMDRRLRDTAGLHESDADEMDY</sequence>
<dbReference type="PANTHER" id="PTHR31344">
    <property type="entry name" value="NUCLEAR PORE COMPLEX PROTEIN NUP205"/>
    <property type="match status" value="1"/>
</dbReference>
<evidence type="ECO:0000256" key="2">
    <source>
        <dbReference type="ARBA" id="ARBA00005892"/>
    </source>
</evidence>
<dbReference type="InterPro" id="IPR021827">
    <property type="entry name" value="Nup186/Nup192/Nup205"/>
</dbReference>
<evidence type="ECO:0000256" key="1">
    <source>
        <dbReference type="ARBA" id="ARBA00004123"/>
    </source>
</evidence>
<reference evidence="6" key="1">
    <citation type="submission" date="2020-11" db="EMBL/GenBank/DDBJ databases">
        <title>Adaptations for nitrogen fixation in a non-lichenized fungal sporocarp promotes dispersal by wood-feeding termites.</title>
        <authorList>
            <consortium name="DOE Joint Genome Institute"/>
            <person name="Koch R.A."/>
            <person name="Yoon G."/>
            <person name="Arayal U."/>
            <person name="Lail K."/>
            <person name="Amirebrahimi M."/>
            <person name="Labutti K."/>
            <person name="Lipzen A."/>
            <person name="Riley R."/>
            <person name="Barry K."/>
            <person name="Henrissat B."/>
            <person name="Grigoriev I.V."/>
            <person name="Herr J.R."/>
            <person name="Aime M.C."/>
        </authorList>
    </citation>
    <scope>NUCLEOTIDE SEQUENCE</scope>
    <source>
        <strain evidence="6">MCA 3950</strain>
    </source>
</reference>
<comment type="subcellular location">
    <subcellularLocation>
        <location evidence="1">Nucleus</location>
    </subcellularLocation>
</comment>
<gene>
    <name evidence="6" type="ORF">BT62DRAFT_931081</name>
</gene>
<evidence type="ECO:0000256" key="4">
    <source>
        <dbReference type="ARBA" id="ARBA00023242"/>
    </source>
</evidence>
<proteinExistence type="inferred from homology"/>
<evidence type="ECO:0000256" key="5">
    <source>
        <dbReference type="SAM" id="MobiDB-lite"/>
    </source>
</evidence>
<dbReference type="PANTHER" id="PTHR31344:SF0">
    <property type="entry name" value="NUCLEAR PORE COMPLEX PROTEIN NUP205"/>
    <property type="match status" value="1"/>
</dbReference>
<dbReference type="EMBL" id="MU250532">
    <property type="protein sequence ID" value="KAG7447243.1"/>
    <property type="molecule type" value="Genomic_DNA"/>
</dbReference>
<dbReference type="Proteomes" id="UP000812287">
    <property type="component" value="Unassembled WGS sequence"/>
</dbReference>
<dbReference type="GeneID" id="66108357"/>
<organism evidence="6 7">
    <name type="scientific">Guyanagaster necrorhizus</name>
    <dbReference type="NCBI Taxonomy" id="856835"/>
    <lineage>
        <taxon>Eukaryota</taxon>
        <taxon>Fungi</taxon>
        <taxon>Dikarya</taxon>
        <taxon>Basidiomycota</taxon>
        <taxon>Agaricomycotina</taxon>
        <taxon>Agaricomycetes</taxon>
        <taxon>Agaricomycetidae</taxon>
        <taxon>Agaricales</taxon>
        <taxon>Marasmiineae</taxon>
        <taxon>Physalacriaceae</taxon>
        <taxon>Guyanagaster</taxon>
    </lineage>
</organism>
<accession>A0A9P8ATA6</accession>
<keyword evidence="4" id="KW-0539">Nucleus</keyword>